<accession>S7P1F0</accession>
<evidence type="ECO:0000313" key="3">
    <source>
        <dbReference type="Proteomes" id="UP000052978"/>
    </source>
</evidence>
<protein>
    <submittedName>
        <fullName evidence="2">Uncharacterized protein</fullName>
    </submittedName>
</protein>
<evidence type="ECO:0000256" key="1">
    <source>
        <dbReference type="SAM" id="MobiDB-lite"/>
    </source>
</evidence>
<dbReference type="EMBL" id="KE161437">
    <property type="protein sequence ID" value="EPQ03863.1"/>
    <property type="molecule type" value="Genomic_DNA"/>
</dbReference>
<dbReference type="KEGG" id="myb:102248001"/>
<proteinExistence type="predicted"/>
<gene>
    <name evidence="2" type="ORF">D623_10030098</name>
</gene>
<dbReference type="Pfam" id="PF12494">
    <property type="entry name" value="DUF3695"/>
    <property type="match status" value="1"/>
</dbReference>
<dbReference type="Proteomes" id="UP000052978">
    <property type="component" value="Unassembled WGS sequence"/>
</dbReference>
<evidence type="ECO:0000313" key="2">
    <source>
        <dbReference type="EMBL" id="EPQ03863.1"/>
    </source>
</evidence>
<organism evidence="2 3">
    <name type="scientific">Myotis brandtii</name>
    <name type="common">Brandt's bat</name>
    <dbReference type="NCBI Taxonomy" id="109478"/>
    <lineage>
        <taxon>Eukaryota</taxon>
        <taxon>Metazoa</taxon>
        <taxon>Chordata</taxon>
        <taxon>Craniata</taxon>
        <taxon>Vertebrata</taxon>
        <taxon>Euteleostomi</taxon>
        <taxon>Mammalia</taxon>
        <taxon>Eutheria</taxon>
        <taxon>Laurasiatheria</taxon>
        <taxon>Chiroptera</taxon>
        <taxon>Yangochiroptera</taxon>
        <taxon>Vespertilionidae</taxon>
        <taxon>Myotis</taxon>
    </lineage>
</organism>
<dbReference type="eggNOG" id="ENOG502S2J1">
    <property type="taxonomic scope" value="Eukaryota"/>
</dbReference>
<feature type="region of interest" description="Disordered" evidence="1">
    <location>
        <begin position="1"/>
        <end position="25"/>
    </location>
</feature>
<dbReference type="AlphaFoldDB" id="S7P1F0"/>
<dbReference type="OrthoDB" id="10013535at2759"/>
<reference evidence="2 3" key="1">
    <citation type="journal article" date="2013" name="Nat. Commun.">
        <title>Genome analysis reveals insights into physiology and longevity of the Brandt's bat Myotis brandtii.</title>
        <authorList>
            <person name="Seim I."/>
            <person name="Fang X."/>
            <person name="Xiong Z."/>
            <person name="Lobanov A.V."/>
            <person name="Huang Z."/>
            <person name="Ma S."/>
            <person name="Feng Y."/>
            <person name="Turanov A.A."/>
            <person name="Zhu Y."/>
            <person name="Lenz T.L."/>
            <person name="Gerashchenko M.V."/>
            <person name="Fan D."/>
            <person name="Hee Yim S."/>
            <person name="Yao X."/>
            <person name="Jordan D."/>
            <person name="Xiong Y."/>
            <person name="Ma Y."/>
            <person name="Lyapunov A.N."/>
            <person name="Chen G."/>
            <person name="Kulakova O.I."/>
            <person name="Sun Y."/>
            <person name="Lee S.G."/>
            <person name="Bronson R.T."/>
            <person name="Moskalev A.A."/>
            <person name="Sunyaev S.R."/>
            <person name="Zhang G."/>
            <person name="Krogh A."/>
            <person name="Wang J."/>
            <person name="Gladyshev V.N."/>
        </authorList>
    </citation>
    <scope>NUCLEOTIDE SEQUENCE [LARGE SCALE GENOMIC DNA]</scope>
</reference>
<name>S7P1F0_MYOBR</name>
<keyword evidence="3" id="KW-1185">Reference proteome</keyword>
<dbReference type="InterPro" id="IPR022179">
    <property type="entry name" value="CFAP276"/>
</dbReference>
<sequence length="183" mass="20740">MPSRAEKQQLKAGGNSEEPDPQRVERTFERVSIMVPETAEMLQYKNPTHLDQQQEPWNRLNSIPTITSIRRNSYFFESEIPKDNLDFRLAALYNHHTGSFKNKSEALIHQTSKDTRGIINIQAPAEHLPPAPPLPTTSQANIRQWISPKRESIHSIHGSIVSPHTAATNRGYSRKTDGGFFST</sequence>